<dbReference type="InterPro" id="IPR001765">
    <property type="entry name" value="Carbonic_anhydrase"/>
</dbReference>
<dbReference type="Gene3D" id="3.40.1050.10">
    <property type="entry name" value="Carbonic anhydrase"/>
    <property type="match status" value="3"/>
</dbReference>
<dbReference type="GO" id="GO:0004089">
    <property type="term" value="F:carbonate dehydratase activity"/>
    <property type="evidence" value="ECO:0007669"/>
    <property type="project" value="UniProtKB-EC"/>
</dbReference>
<comment type="function">
    <text evidence="1">Reversible hydration of carbon dioxide.</text>
</comment>
<comment type="catalytic activity">
    <reaction evidence="6">
        <text>hydrogencarbonate + H(+) = CO2 + H2O</text>
        <dbReference type="Rhea" id="RHEA:10748"/>
        <dbReference type="ChEBI" id="CHEBI:15377"/>
        <dbReference type="ChEBI" id="CHEBI:15378"/>
        <dbReference type="ChEBI" id="CHEBI:16526"/>
        <dbReference type="ChEBI" id="CHEBI:17544"/>
        <dbReference type="EC" id="4.2.1.1"/>
    </reaction>
</comment>
<dbReference type="SMART" id="SM00947">
    <property type="entry name" value="Pro_CA"/>
    <property type="match status" value="3"/>
</dbReference>
<feature type="binding site" evidence="7">
    <location>
        <position position="91"/>
    </location>
    <ligand>
        <name>Zn(2+)</name>
        <dbReference type="ChEBI" id="CHEBI:29105"/>
    </ligand>
</feature>
<protein>
    <recommendedName>
        <fullName evidence="3">carbonic anhydrase</fullName>
        <ecNumber evidence="3">4.2.1.1</ecNumber>
    </recommendedName>
</protein>
<dbReference type="GO" id="GO:0008270">
    <property type="term" value="F:zinc ion binding"/>
    <property type="evidence" value="ECO:0007669"/>
    <property type="project" value="InterPro"/>
</dbReference>
<dbReference type="FunFam" id="3.40.1050.10:FF:000008">
    <property type="entry name" value="Carbonic anhydrase"/>
    <property type="match status" value="1"/>
</dbReference>
<dbReference type="ExpressionAtlas" id="Q41729">
    <property type="expression patterns" value="baseline and differential"/>
</dbReference>
<organism evidence="8">
    <name type="scientific">Zea mays</name>
    <name type="common">Maize</name>
    <dbReference type="NCBI Taxonomy" id="4577"/>
    <lineage>
        <taxon>Eukaryota</taxon>
        <taxon>Viridiplantae</taxon>
        <taxon>Streptophyta</taxon>
        <taxon>Embryophyta</taxon>
        <taxon>Tracheophyta</taxon>
        <taxon>Spermatophyta</taxon>
        <taxon>Magnoliopsida</taxon>
        <taxon>Liliopsida</taxon>
        <taxon>Poales</taxon>
        <taxon>Poaceae</taxon>
        <taxon>PACMAD clade</taxon>
        <taxon>Panicoideae</taxon>
        <taxon>Andropogonodae</taxon>
        <taxon>Andropogoneae</taxon>
        <taxon>Tripsacinae</taxon>
        <taxon>Zea</taxon>
    </lineage>
</organism>
<accession>Q41729</accession>
<dbReference type="CDD" id="cd00884">
    <property type="entry name" value="beta_CA_cladeB"/>
    <property type="match status" value="3"/>
</dbReference>
<feature type="binding site" evidence="7">
    <location>
        <position position="93"/>
    </location>
    <ligand>
        <name>Zn(2+)</name>
        <dbReference type="ChEBI" id="CHEBI:29105"/>
    </ligand>
</feature>
<sequence>MYTLPVRATTSSIVPACHPRAVLLLRLRPPGSGSSGTPRLRRPATVVGMDPTVERLKSGFQKFKTEVYDKKPELFEPLKSGQSPRYMVFACSDSRVCPSVTLGLQPGEAFTVRNIASMVPPYDKIKYAGTGSAIEYAVCALKVQVIVVIGHSCCGGIRALLSLKDGAPDNFTFVEDWVRIGSPAKNKVKKEHASVPFDDQCSILEKEAVNVSLQNLKSYPFVKEGLAGGTLKLVGAHYSFVKGQFVTWEPPQDAIERLTSGFQQFKVNVYDKKPELFGPLKSGQAPKYMVFACSDSRVCPSVTLGLQPAKAFTVRNIAAMVPGYDKTKYTGIGSAIEYAVCALKVEVLVVIGHSCCGGIRALLSLKDGAPDNFHFVEDWVRIGSPAKNKVKKEHASVPFDDQCSILEKEAVNVSLQNLKSYPLVKEGLAGGTSSGWPHYDFVKGQFVTWEPPQDAIERLTSGFQQFKVNVYDKKPELFGPLKSGQAPKYMVFACSDSRVSPSVTLGLQPGEAFTVRNIAAMVPGYDKTKYTGIGSAIEYAVCALKVEVLVVIGHSCCGGIRALLSLQDGAPDTFHFVEDWVKIAFIAKMKVKKEHASVPFDDQWSILEKEAVNVSLENLKTYPFVKEGLANGTLKLIGAHYDFVSGEFLTWKK</sequence>
<evidence type="ECO:0000256" key="3">
    <source>
        <dbReference type="ARBA" id="ARBA00012925"/>
    </source>
</evidence>
<dbReference type="PROSITE" id="PS00704">
    <property type="entry name" value="PROK_CO2_ANHYDRASE_1"/>
    <property type="match status" value="3"/>
</dbReference>
<dbReference type="FunFam" id="3.40.1050.10:FF:000003">
    <property type="entry name" value="Carbonic anhydrase"/>
    <property type="match status" value="2"/>
</dbReference>
<name>Q41729_MAIZE</name>
<comment type="similarity">
    <text evidence="2">Belongs to the beta-class carbonic anhydrase family.</text>
</comment>
<evidence type="ECO:0000313" key="8">
    <source>
        <dbReference type="EMBL" id="AAA86945.1"/>
    </source>
</evidence>
<evidence type="ECO:0000256" key="4">
    <source>
        <dbReference type="ARBA" id="ARBA00022833"/>
    </source>
</evidence>
<dbReference type="InterPro" id="IPR015892">
    <property type="entry name" value="Carbonic_anhydrase_CS"/>
</dbReference>
<dbReference type="PANTHER" id="PTHR11002">
    <property type="entry name" value="CARBONIC ANHYDRASE"/>
    <property type="match status" value="1"/>
</dbReference>
<keyword evidence="4 7" id="KW-0862">Zinc</keyword>
<dbReference type="EC" id="4.2.1.1" evidence="3"/>
<feature type="binding site" evidence="7">
    <location>
        <position position="154"/>
    </location>
    <ligand>
        <name>Zn(2+)</name>
        <dbReference type="ChEBI" id="CHEBI:29105"/>
    </ligand>
</feature>
<dbReference type="SMR" id="Q41729"/>
<comment type="cofactor">
    <cofactor evidence="7">
        <name>Zn(2+)</name>
        <dbReference type="ChEBI" id="CHEBI:29105"/>
    </cofactor>
    <text evidence="7">Binds 1 zinc ion per subunit.</text>
</comment>
<dbReference type="EMBL" id="U08403">
    <property type="protein sequence ID" value="AAA86945.1"/>
    <property type="molecule type" value="mRNA"/>
</dbReference>
<keyword evidence="5" id="KW-0456">Lyase</keyword>
<dbReference type="PIR" id="T02080">
    <property type="entry name" value="T02080"/>
</dbReference>
<dbReference type="Pfam" id="PF00484">
    <property type="entry name" value="Pro_CA"/>
    <property type="match status" value="3"/>
</dbReference>
<reference evidence="8" key="1">
    <citation type="submission" date="1994-04" db="EMBL/GenBank/DDBJ databases">
        <title>Maize carbonic anhydrase: complementary DNAs encoding two isozymes.</title>
        <authorList>
            <person name="Burnell J.N."/>
            <person name="Ludwig M."/>
            <person name="Sugiyama T."/>
        </authorList>
    </citation>
    <scope>NUCLEOTIDE SEQUENCE</scope>
    <source>
        <strain evidence="8">Golden Bantam</strain>
        <tissue evidence="8">Mesophyll</tissue>
    </source>
</reference>
<dbReference type="GO" id="GO:0015976">
    <property type="term" value="P:carbon utilization"/>
    <property type="evidence" value="ECO:0007669"/>
    <property type="project" value="InterPro"/>
</dbReference>
<dbReference type="InterPro" id="IPR045066">
    <property type="entry name" value="Beta_CA_cladeB"/>
</dbReference>
<dbReference type="AlphaFoldDB" id="Q41729"/>
<proteinExistence type="evidence at transcript level"/>
<evidence type="ECO:0000256" key="2">
    <source>
        <dbReference type="ARBA" id="ARBA00006217"/>
    </source>
</evidence>
<dbReference type="InterPro" id="IPR036874">
    <property type="entry name" value="Carbonic_anhydrase_sf"/>
</dbReference>
<dbReference type="SUPFAM" id="SSF53056">
    <property type="entry name" value="beta-carbonic anhydrase, cab"/>
    <property type="match status" value="3"/>
</dbReference>
<dbReference type="PANTHER" id="PTHR11002:SF81">
    <property type="entry name" value="CARBONIC ANHYDRASE"/>
    <property type="match status" value="1"/>
</dbReference>
<feature type="binding site" evidence="7">
    <location>
        <position position="151"/>
    </location>
    <ligand>
        <name>Zn(2+)</name>
        <dbReference type="ChEBI" id="CHEBI:29105"/>
    </ligand>
</feature>
<evidence type="ECO:0000256" key="5">
    <source>
        <dbReference type="ARBA" id="ARBA00023239"/>
    </source>
</evidence>
<dbReference type="PROSITE" id="PS00705">
    <property type="entry name" value="PROK_CO2_ANHYDRASE_2"/>
    <property type="match status" value="3"/>
</dbReference>
<evidence type="ECO:0000256" key="6">
    <source>
        <dbReference type="ARBA" id="ARBA00048348"/>
    </source>
</evidence>
<evidence type="ECO:0000256" key="7">
    <source>
        <dbReference type="PIRSR" id="PIRSR601765-1"/>
    </source>
</evidence>
<evidence type="ECO:0000256" key="1">
    <source>
        <dbReference type="ARBA" id="ARBA00002904"/>
    </source>
</evidence>
<keyword evidence="7" id="KW-0479">Metal-binding</keyword>